<name>A0ABP1S597_9HEXA</name>
<comment type="function">
    <text evidence="4">Involved in nonsense-mediated decay (NMD) of mRNAs containing premature stop codons.</text>
</comment>
<evidence type="ECO:0000256" key="3">
    <source>
        <dbReference type="ARBA" id="ARBA00029509"/>
    </source>
</evidence>
<dbReference type="Proteomes" id="UP001642540">
    <property type="component" value="Unassembled WGS sequence"/>
</dbReference>
<keyword evidence="2 4" id="KW-0866">Nonsense-mediated mRNA decay</keyword>
<dbReference type="InterPro" id="IPR019354">
    <property type="entry name" value="SMG8-like"/>
</dbReference>
<evidence type="ECO:0000313" key="6">
    <source>
        <dbReference type="EMBL" id="CAL8143601.1"/>
    </source>
</evidence>
<feature type="region of interest" description="Disordered" evidence="5">
    <location>
        <begin position="712"/>
        <end position="754"/>
    </location>
</feature>
<feature type="region of interest" description="Disordered" evidence="5">
    <location>
        <begin position="72"/>
        <end position="149"/>
    </location>
</feature>
<dbReference type="PANTHER" id="PTHR13091">
    <property type="entry name" value="AMPLIFIED IN BREAST CANCER 2-RELATED"/>
    <property type="match status" value="1"/>
</dbReference>
<dbReference type="PANTHER" id="PTHR13091:SF0">
    <property type="entry name" value="NONSENSE-MEDIATED MRNA DECAY FACTOR SMG8"/>
    <property type="match status" value="1"/>
</dbReference>
<evidence type="ECO:0000256" key="2">
    <source>
        <dbReference type="ARBA" id="ARBA00023161"/>
    </source>
</evidence>
<feature type="compositionally biased region" description="Basic and acidic residues" evidence="5">
    <location>
        <begin position="86"/>
        <end position="105"/>
    </location>
</feature>
<evidence type="ECO:0000313" key="7">
    <source>
        <dbReference type="Proteomes" id="UP001642540"/>
    </source>
</evidence>
<reference evidence="6 7" key="1">
    <citation type="submission" date="2024-08" db="EMBL/GenBank/DDBJ databases">
        <authorList>
            <person name="Cucini C."/>
            <person name="Frati F."/>
        </authorList>
    </citation>
    <scope>NUCLEOTIDE SEQUENCE [LARGE SCALE GENOMIC DNA]</scope>
</reference>
<dbReference type="EMBL" id="CAXLJM020000160">
    <property type="protein sequence ID" value="CAL8143601.1"/>
    <property type="molecule type" value="Genomic_DNA"/>
</dbReference>
<organism evidence="6 7">
    <name type="scientific">Orchesella dallaii</name>
    <dbReference type="NCBI Taxonomy" id="48710"/>
    <lineage>
        <taxon>Eukaryota</taxon>
        <taxon>Metazoa</taxon>
        <taxon>Ecdysozoa</taxon>
        <taxon>Arthropoda</taxon>
        <taxon>Hexapoda</taxon>
        <taxon>Collembola</taxon>
        <taxon>Entomobryomorpha</taxon>
        <taxon>Entomobryoidea</taxon>
        <taxon>Orchesellidae</taxon>
        <taxon>Orchesellinae</taxon>
        <taxon>Orchesella</taxon>
    </lineage>
</organism>
<accession>A0ABP1S597</accession>
<evidence type="ECO:0000256" key="1">
    <source>
        <dbReference type="ARBA" id="ARBA00006443"/>
    </source>
</evidence>
<evidence type="ECO:0000256" key="5">
    <source>
        <dbReference type="SAM" id="MobiDB-lite"/>
    </source>
</evidence>
<protein>
    <recommendedName>
        <fullName evidence="3 4">Nonsense-mediated mRNA decay factor SMG8</fullName>
    </recommendedName>
</protein>
<proteinExistence type="inferred from homology"/>
<dbReference type="Pfam" id="PF10220">
    <property type="entry name" value="Smg8_Smg9"/>
    <property type="match status" value="1"/>
</dbReference>
<feature type="compositionally biased region" description="Basic and acidic residues" evidence="5">
    <location>
        <begin position="114"/>
        <end position="123"/>
    </location>
</feature>
<comment type="similarity">
    <text evidence="1 4">Belongs to the SMG8 family.</text>
</comment>
<keyword evidence="7" id="KW-1185">Reference proteome</keyword>
<comment type="caution">
    <text evidence="6">The sequence shown here is derived from an EMBL/GenBank/DDBJ whole genome shotgun (WGS) entry which is preliminary data.</text>
</comment>
<feature type="compositionally biased region" description="Acidic residues" evidence="5">
    <location>
        <begin position="714"/>
        <end position="730"/>
    </location>
</feature>
<sequence length="1044" mass="117204">MFHLDLPNVYKVLTNGEFILDEATSPDHDLRSQPVVIVSIFGSSVYKAVRGTRFKRAFQLALDGFGTSALYNSKGDDTIGGGGNEGDGKEKSSTDENTQQEKGDEGGDGVGATETKEKEKGNSGEEEIGETEKDKRGKNRNGSNLKPDDMKTGGILEGFYNEDESVLFLHIEGFAFDAASCMEACQELRSSMQESGFLSSWSSFNTKYCRWLLLLFSMSHILIISEPGSSFDTSYLSLFRALDIVRQDVLTSVSKMLSTIEGLPKQWVDHGRICSPRLLFLFEVESENPKKVQTISSLTPCHVKQRKDTLQNEIYQIFRKCRIITNISANSLFAVPANDDFIYVFDKSAQNSYSVSQSLAYTYIDLISTTCKKHAQKISTTPSRTSSNTALPVKMSFRSEHDTLTYADSVNTFRSFILEHISLALDRGFDDDYRRVSGSKHFFVRPTLGQWEAAFAKLHRHLIIEPSGRRVTEAYNHMQKFINIDSEYLEIQCAELFPKVYAAYQRGLPEFYTAQQHQAKLTYAVNVFLNISRGPGVLPWLTKLASKCDKYWKNGRQQCETLSLLGHVCVNPTHRVRRKEHLEIIPLPEMDNDLPEKPHSSSSRLVSYCNCGKKQGSREEPFTIRDANFEFYRKLGKDCCDKYERYRFAVFTPPEESTVELSLQEMLVILKRKSETIVASAAQNDNKSANGFSLASQELLASQVFEAELRQENELDDESENSEDDEDADDTAQNQTDNENGLVKQGNGVEDSQPVTKAVIADELALERPKLVKHNSTTGEYLPGMLHSKSPVGLLTLFPSWSLICLGPSSIYSHAHGVHQPGFLNGTNSLLPWDVKVKAEKGVTYAPPPRLMKGRRIHQRHKLLAYTSCDSAPTDEFTVKVFFGFEYECRKGHRFFCDSDKVLYTLSNSAVTLKTVAAKVIGGDMPLYINCPCKESRDGKSVIAQLIRLHIVTPKAPVFVTVNPKVQPGPVGTCPVFQTGEDPVKLPPSTYWMLRLPFSYVGEVVYVPPSDLTRYNGRALKGILNVVSMNPSETEDWERQNQNR</sequence>
<evidence type="ECO:0000256" key="4">
    <source>
        <dbReference type="RuleBase" id="RU367133"/>
    </source>
</evidence>
<gene>
    <name evidence="6" type="ORF">ODALV1_LOCUS29733</name>
</gene>